<proteinExistence type="predicted"/>
<protein>
    <submittedName>
        <fullName evidence="2">Uncharacterized protein</fullName>
    </submittedName>
</protein>
<dbReference type="eggNOG" id="ENOG502ZZ3W">
    <property type="taxonomic scope" value="Bacteria"/>
</dbReference>
<keyword evidence="3" id="KW-1185">Reference proteome</keyword>
<evidence type="ECO:0000256" key="1">
    <source>
        <dbReference type="SAM" id="Phobius"/>
    </source>
</evidence>
<dbReference type="Proteomes" id="UP000004699">
    <property type="component" value="Unassembled WGS sequence"/>
</dbReference>
<reference evidence="3" key="1">
    <citation type="journal article" date="2013" name="BMC Microbiol.">
        <title>Taxonomy and evolution of bacteriochlorophyll a-containing members of the OM60/NOR5 clade of marine gammaproteobacteria: description of Luminiphilus syltensis gen. nov., sp. nov., reclassification of Haliea rubra as Pseudohaliea rubra gen. nov., comb. nov., and emendation of Chromatocurvus halotolerans.</title>
        <authorList>
            <person name="Spring S."/>
            <person name="Riedel T."/>
            <person name="Sproer C."/>
            <person name="Yan S."/>
            <person name="Harder J."/>
            <person name="Fuchs B.M."/>
        </authorList>
    </citation>
    <scope>NUCLEOTIDE SEQUENCE [LARGE SCALE GENOMIC DNA]</scope>
    <source>
        <strain evidence="3">NOR51-B</strain>
    </source>
</reference>
<dbReference type="HOGENOM" id="CLU_143513_0_0_6"/>
<dbReference type="AlphaFoldDB" id="B8KSL1"/>
<keyword evidence="1" id="KW-1133">Transmembrane helix</keyword>
<name>B8KSL1_9GAMM</name>
<feature type="transmembrane region" description="Helical" evidence="1">
    <location>
        <begin position="130"/>
        <end position="150"/>
    </location>
</feature>
<organism evidence="2 3">
    <name type="scientific">Luminiphilus syltensis NOR5-1B</name>
    <dbReference type="NCBI Taxonomy" id="565045"/>
    <lineage>
        <taxon>Bacteria</taxon>
        <taxon>Pseudomonadati</taxon>
        <taxon>Pseudomonadota</taxon>
        <taxon>Gammaproteobacteria</taxon>
        <taxon>Cellvibrionales</taxon>
        <taxon>Halieaceae</taxon>
        <taxon>Luminiphilus</taxon>
    </lineage>
</organism>
<dbReference type="STRING" id="565045.NOR51B_1366"/>
<evidence type="ECO:0000313" key="3">
    <source>
        <dbReference type="Proteomes" id="UP000004699"/>
    </source>
</evidence>
<keyword evidence="1" id="KW-0812">Transmembrane</keyword>
<sequence length="156" mass="17508">MIILLLLLHGLLSVLLLGALTHQSASLLRRRPESNDRSIEPTAGFMGHYSAINGRLMVTAVVVCYLITFTIGAVLYPTYRLDVRVAFAEMQLPWAIALFEIKEHWAALGLGLLPFYVQSWRSAAMRQPKLVLTLCLSVVVWFNFIVGHVLNNFRGL</sequence>
<dbReference type="EMBL" id="DS999411">
    <property type="protein sequence ID" value="EED35421.1"/>
    <property type="molecule type" value="Genomic_DNA"/>
</dbReference>
<keyword evidence="1" id="KW-0472">Membrane</keyword>
<accession>B8KSL1</accession>
<dbReference type="OrthoDB" id="8225779at2"/>
<gene>
    <name evidence="2" type="ORF">NOR51B_1366</name>
</gene>
<dbReference type="RefSeq" id="WP_009020167.1">
    <property type="nucleotide sequence ID" value="NZ_DS999411.1"/>
</dbReference>
<feature type="transmembrane region" description="Helical" evidence="1">
    <location>
        <begin position="56"/>
        <end position="76"/>
    </location>
</feature>
<evidence type="ECO:0000313" key="2">
    <source>
        <dbReference type="EMBL" id="EED35421.1"/>
    </source>
</evidence>